<dbReference type="GO" id="GO:0033588">
    <property type="term" value="C:elongator holoenzyme complex"/>
    <property type="evidence" value="ECO:0007669"/>
    <property type="project" value="InterPro"/>
</dbReference>
<dbReference type="InterPro" id="IPR006849">
    <property type="entry name" value="Elp1"/>
</dbReference>
<accession>A0A4S4K528</accession>
<comment type="caution">
    <text evidence="2">The sequence shown here is derived from an EMBL/GenBank/DDBJ whole genome shotgun (WGS) entry which is preliminary data.</text>
</comment>
<dbReference type="PANTHER" id="PTHR12747">
    <property type="entry name" value="ELONGATOR COMPLEX PROTEIN 1"/>
    <property type="match status" value="1"/>
</dbReference>
<dbReference type="PANTHER" id="PTHR12747:SF0">
    <property type="entry name" value="ELONGATOR COMPLEX PROTEIN 1"/>
    <property type="match status" value="1"/>
</dbReference>
<name>A0A4S4K528_9APHY</name>
<dbReference type="GO" id="GO:0005829">
    <property type="term" value="C:cytosol"/>
    <property type="evidence" value="ECO:0007669"/>
    <property type="project" value="TreeGrafter"/>
</dbReference>
<evidence type="ECO:0000259" key="1">
    <source>
        <dbReference type="Pfam" id="PF23797"/>
    </source>
</evidence>
<feature type="domain" description="ELP1 N-terminal second beta-propeller" evidence="1">
    <location>
        <begin position="107"/>
        <end position="250"/>
    </location>
</feature>
<sequence length="288" mass="31231">MTSLWETGYIELTDLHTRLGPGPGKVMDPVKLWTGYTVENQTNKAYRQILALVSEEPSLLWLAVLGSENKPDGKDVISLVVLKENEVQGRSEVVLPQRNGRLIPSDDLLFWQAPDGEIFAVDFKIGTSSPVAKFPRFYSYASVPPQASQGNEKPSPSSLFFGLTPNGNLSVCTESEGEAGCHWILATNTNSFIVASGFLVYTTTAHIAHFAPLAALSELLSNPDSAVASGSAESLPQWETRRVERGSKIITAVPITMSLILQMPRGKFDVAFALQLQGHISEGDNVAT</sequence>
<organism evidence="2 3">
    <name type="scientific">Hermanssonia centrifuga</name>
    <dbReference type="NCBI Taxonomy" id="98765"/>
    <lineage>
        <taxon>Eukaryota</taxon>
        <taxon>Fungi</taxon>
        <taxon>Dikarya</taxon>
        <taxon>Basidiomycota</taxon>
        <taxon>Agaricomycotina</taxon>
        <taxon>Agaricomycetes</taxon>
        <taxon>Polyporales</taxon>
        <taxon>Meruliaceae</taxon>
        <taxon>Hermanssonia</taxon>
    </lineage>
</organism>
<dbReference type="InterPro" id="IPR056165">
    <property type="entry name" value="Beta-prop_ELP1_2nd"/>
</dbReference>
<evidence type="ECO:0000313" key="3">
    <source>
        <dbReference type="Proteomes" id="UP000309038"/>
    </source>
</evidence>
<proteinExistence type="predicted"/>
<protein>
    <recommendedName>
        <fullName evidence="1">ELP1 N-terminal second beta-propeller domain-containing protein</fullName>
    </recommendedName>
</protein>
<dbReference type="EMBL" id="SGPJ01000921">
    <property type="protein sequence ID" value="THG92815.1"/>
    <property type="molecule type" value="Genomic_DNA"/>
</dbReference>
<reference evidence="2 3" key="1">
    <citation type="submission" date="2019-02" db="EMBL/GenBank/DDBJ databases">
        <title>Genome sequencing of the rare red list fungi Phlebia centrifuga.</title>
        <authorList>
            <person name="Buettner E."/>
            <person name="Kellner H."/>
        </authorList>
    </citation>
    <scope>NUCLEOTIDE SEQUENCE [LARGE SCALE GENOMIC DNA]</scope>
    <source>
        <strain evidence="2 3">DSM 108282</strain>
    </source>
</reference>
<gene>
    <name evidence="2" type="ORF">EW026_g8221</name>
</gene>
<dbReference type="Proteomes" id="UP000309038">
    <property type="component" value="Unassembled WGS sequence"/>
</dbReference>
<dbReference type="UniPathway" id="UPA00988"/>
<dbReference type="Pfam" id="PF23797">
    <property type="entry name" value="Beta-prop_ELP1_2nd"/>
    <property type="match status" value="1"/>
</dbReference>
<dbReference type="GO" id="GO:0002926">
    <property type="term" value="P:tRNA wobble base 5-methoxycarbonylmethyl-2-thiouridinylation"/>
    <property type="evidence" value="ECO:0007669"/>
    <property type="project" value="TreeGrafter"/>
</dbReference>
<dbReference type="GO" id="GO:0000049">
    <property type="term" value="F:tRNA binding"/>
    <property type="evidence" value="ECO:0007669"/>
    <property type="project" value="TreeGrafter"/>
</dbReference>
<keyword evidence="3" id="KW-1185">Reference proteome</keyword>
<dbReference type="AlphaFoldDB" id="A0A4S4K528"/>
<evidence type="ECO:0000313" key="2">
    <source>
        <dbReference type="EMBL" id="THG92815.1"/>
    </source>
</evidence>